<protein>
    <submittedName>
        <fullName evidence="2">Uncharacterized protein</fullName>
    </submittedName>
</protein>
<feature type="region of interest" description="Disordered" evidence="1">
    <location>
        <begin position="85"/>
        <end position="106"/>
    </location>
</feature>
<evidence type="ECO:0000256" key="1">
    <source>
        <dbReference type="SAM" id="MobiDB-lite"/>
    </source>
</evidence>
<gene>
    <name evidence="2" type="ORF">OXX778_LOCUS11301</name>
</gene>
<dbReference type="Proteomes" id="UP000663879">
    <property type="component" value="Unassembled WGS sequence"/>
</dbReference>
<reference evidence="2" key="1">
    <citation type="submission" date="2021-02" db="EMBL/GenBank/DDBJ databases">
        <authorList>
            <person name="Nowell W R."/>
        </authorList>
    </citation>
    <scope>NUCLEOTIDE SEQUENCE</scope>
    <source>
        <strain evidence="2">Ploen Becks lab</strain>
    </source>
</reference>
<keyword evidence="3" id="KW-1185">Reference proteome</keyword>
<name>A0A813ZHQ6_9BILA</name>
<dbReference type="EMBL" id="CAJNOC010001894">
    <property type="protein sequence ID" value="CAF0898997.1"/>
    <property type="molecule type" value="Genomic_DNA"/>
</dbReference>
<accession>A0A813ZHQ6</accession>
<proteinExistence type="predicted"/>
<sequence length="532" mass="61324">MCNAIEKNTYKTTSQMHPDKITDEDLNFFKQISDNTFDYELTLPFNIFQNLKSKRIGKQNVSLVLVEALYSIKGLDLISNKVTKSNSMGTSSIKHTPETHGDKKSRQLGPTFLFRFYGGGDNPEIINYKQSLKLALNDALVYFLSDLINKIDSGDYSQKIMLKRTAACFSIAYTDLNVTRLNRKRNKSTGANELNSKKQFLKMNKTAPESQLGRLLTMQKLKDSAQLNNFVMANFTLNLFDYKNYEDTFIYFKETRKILNFLNIENFPSESDSDFREGNEEISLYKVQRSLSMEPDLNKVERTNEKTCLKLIHDWLRELNNQKNQIDSFVLRRQFGFKTKYNLVNFVKDLENCLKDMSKCELNVNYYSFKENLKDYRDSVFLDDEELDEFSNLKISKLCYLDLNLAKGENLIVTAEYGGLNTGFSSMSSSMNSSTLTNFTRMASVGSTNQSSSSSSNTLVKTANHDLLKQWLDQTRDLITQRYHLINNTVLYKFGGFIGDNLINDLLKKVKQLAIRPQKPIYKQTVHSHNSQ</sequence>
<evidence type="ECO:0000313" key="3">
    <source>
        <dbReference type="Proteomes" id="UP000663879"/>
    </source>
</evidence>
<organism evidence="2 3">
    <name type="scientific">Brachionus calyciflorus</name>
    <dbReference type="NCBI Taxonomy" id="104777"/>
    <lineage>
        <taxon>Eukaryota</taxon>
        <taxon>Metazoa</taxon>
        <taxon>Spiralia</taxon>
        <taxon>Gnathifera</taxon>
        <taxon>Rotifera</taxon>
        <taxon>Eurotatoria</taxon>
        <taxon>Monogononta</taxon>
        <taxon>Pseudotrocha</taxon>
        <taxon>Ploima</taxon>
        <taxon>Brachionidae</taxon>
        <taxon>Brachionus</taxon>
    </lineage>
</organism>
<dbReference type="AlphaFoldDB" id="A0A813ZHQ6"/>
<evidence type="ECO:0000313" key="2">
    <source>
        <dbReference type="EMBL" id="CAF0898997.1"/>
    </source>
</evidence>
<feature type="compositionally biased region" description="Polar residues" evidence="1">
    <location>
        <begin position="85"/>
        <end position="94"/>
    </location>
</feature>
<feature type="compositionally biased region" description="Basic and acidic residues" evidence="1">
    <location>
        <begin position="95"/>
        <end position="105"/>
    </location>
</feature>
<comment type="caution">
    <text evidence="2">The sequence shown here is derived from an EMBL/GenBank/DDBJ whole genome shotgun (WGS) entry which is preliminary data.</text>
</comment>